<protein>
    <submittedName>
        <fullName evidence="1">Uncharacterized protein</fullName>
    </submittedName>
</protein>
<dbReference type="Proteomes" id="UP000762676">
    <property type="component" value="Unassembled WGS sequence"/>
</dbReference>
<name>A0AAV4H7T8_9GAST</name>
<comment type="caution">
    <text evidence="1">The sequence shown here is derived from an EMBL/GenBank/DDBJ whole genome shotgun (WGS) entry which is preliminary data.</text>
</comment>
<evidence type="ECO:0000313" key="2">
    <source>
        <dbReference type="Proteomes" id="UP000762676"/>
    </source>
</evidence>
<reference evidence="1 2" key="1">
    <citation type="journal article" date="2021" name="Elife">
        <title>Chloroplast acquisition without the gene transfer in kleptoplastic sea slugs, Plakobranchus ocellatus.</title>
        <authorList>
            <person name="Maeda T."/>
            <person name="Takahashi S."/>
            <person name="Yoshida T."/>
            <person name="Shimamura S."/>
            <person name="Takaki Y."/>
            <person name="Nagai Y."/>
            <person name="Toyoda A."/>
            <person name="Suzuki Y."/>
            <person name="Arimoto A."/>
            <person name="Ishii H."/>
            <person name="Satoh N."/>
            <person name="Nishiyama T."/>
            <person name="Hasebe M."/>
            <person name="Maruyama T."/>
            <person name="Minagawa J."/>
            <person name="Obokata J."/>
            <person name="Shigenobu S."/>
        </authorList>
    </citation>
    <scope>NUCLEOTIDE SEQUENCE [LARGE SCALE GENOMIC DNA]</scope>
</reference>
<dbReference type="EMBL" id="BMAT01012486">
    <property type="protein sequence ID" value="GFR93153.1"/>
    <property type="molecule type" value="Genomic_DNA"/>
</dbReference>
<dbReference type="AlphaFoldDB" id="A0AAV4H7T8"/>
<evidence type="ECO:0000313" key="1">
    <source>
        <dbReference type="EMBL" id="GFR93153.1"/>
    </source>
</evidence>
<sequence>MRWAEHYQKLFSREKIITGTDTAIKDITLLAATEQELASLFTIVELSRGIDLLVSIRHWRDPTKVVKAANVSLPSPWSAERRNDTTRHAGCEDRHPIRDKANGIDSNTYNRFSFLIGKASALVVLSAFNYSLTMYVSKVSARLPRQAFKSDMVFSFSECNHDIFLHSRSVGNFKYCLSRAKVNVRCGTIQGMLLDDDAAVIPHTEGAFSDSSLYFRLHK</sequence>
<keyword evidence="2" id="KW-1185">Reference proteome</keyword>
<gene>
    <name evidence="1" type="ORF">ElyMa_006218800</name>
</gene>
<proteinExistence type="predicted"/>
<accession>A0AAV4H7T8</accession>
<organism evidence="1 2">
    <name type="scientific">Elysia marginata</name>
    <dbReference type="NCBI Taxonomy" id="1093978"/>
    <lineage>
        <taxon>Eukaryota</taxon>
        <taxon>Metazoa</taxon>
        <taxon>Spiralia</taxon>
        <taxon>Lophotrochozoa</taxon>
        <taxon>Mollusca</taxon>
        <taxon>Gastropoda</taxon>
        <taxon>Heterobranchia</taxon>
        <taxon>Euthyneura</taxon>
        <taxon>Panpulmonata</taxon>
        <taxon>Sacoglossa</taxon>
        <taxon>Placobranchoidea</taxon>
        <taxon>Plakobranchidae</taxon>
        <taxon>Elysia</taxon>
    </lineage>
</organism>